<feature type="region of interest" description="Disordered" evidence="5">
    <location>
        <begin position="1"/>
        <end position="49"/>
    </location>
</feature>
<protein>
    <submittedName>
        <fullName evidence="7">WD_REPEATS_REGION domain-containing protein</fullName>
    </submittedName>
</protein>
<reference evidence="6" key="1">
    <citation type="journal article" date="2013" name="Genetics">
        <title>The draft genome and transcriptome of Panagrellus redivivus are shaped by the harsh demands of a free-living lifestyle.</title>
        <authorList>
            <person name="Srinivasan J."/>
            <person name="Dillman A.R."/>
            <person name="Macchietto M.G."/>
            <person name="Heikkinen L."/>
            <person name="Lakso M."/>
            <person name="Fracchia K.M."/>
            <person name="Antoshechkin I."/>
            <person name="Mortazavi A."/>
            <person name="Wong G."/>
            <person name="Sternberg P.W."/>
        </authorList>
    </citation>
    <scope>NUCLEOTIDE SEQUENCE [LARGE SCALE GENOMIC DNA]</scope>
    <source>
        <strain evidence="6">MT8872</strain>
    </source>
</reference>
<accession>A0A7E4VKR6</accession>
<evidence type="ECO:0000256" key="3">
    <source>
        <dbReference type="ARBA" id="ARBA00023006"/>
    </source>
</evidence>
<evidence type="ECO:0000256" key="5">
    <source>
        <dbReference type="SAM" id="MobiDB-lite"/>
    </source>
</evidence>
<sequence length="595" mass="64737">MSDTSDISLVDDYVDAPQDHDEPSEAADAASNELDKENIPHPSQEPEIVDYPQDYETDAEKGKTISWIEDWCRDQFKRMNARNQIPVKEPQEPEFVDYFQADGINAAYDMETPLEITNIAFNQDASSLTVCHDGGFFVYDLQKIDRTSGALDLVFKSVDNEKTIIVERLFKSSLAMIVSAENSRRLRAYHFQRRDEILNQVYTSAIKAVKLNRQRIVVCLEEAIHIHNVRDMRLLKIIHMIRDTPSNREGIMDLCSSDTNCYLAYPGSVTHGHVNVFDADRLTATCIIAAHDAPLAALKFNSDGTKLATASIKGTVIRVFAVVSGERLFEFTRGIRRSVTIHSLAFSIDSKYLCSSSNTETVHVFSLERADETRAAASTQKTEEAAAEQGWLGYITSQASNYLPQQINEIMLRETSFATARLPMVGKKTSCAMPRIGNKDYLAVTSTDGFLFCYSLPTETGECTLVRQYKVGPEAAVDPDYAGESRIISAASAAPAVYPSLPRDIKTPEGGSALGPGLGTTPPVTSSLPGSLKPGSVASPPSPVGSDSGSSVGRVSLGGGSRSSGGAGSGGDDNLHHSTGTYDDNSDDEDFPPLS</sequence>
<dbReference type="InterPro" id="IPR001680">
    <property type="entry name" value="WD40_rpt"/>
</dbReference>
<dbReference type="SUPFAM" id="SSF50978">
    <property type="entry name" value="WD40 repeat-like"/>
    <property type="match status" value="1"/>
</dbReference>
<feature type="region of interest" description="Disordered" evidence="5">
    <location>
        <begin position="500"/>
        <end position="595"/>
    </location>
</feature>
<dbReference type="Gene3D" id="2.130.10.10">
    <property type="entry name" value="YVTN repeat-like/Quinoprotein amine dehydrogenase"/>
    <property type="match status" value="1"/>
</dbReference>
<keyword evidence="2" id="KW-0677">Repeat</keyword>
<feature type="compositionally biased region" description="Acidic residues" evidence="5">
    <location>
        <begin position="584"/>
        <end position="595"/>
    </location>
</feature>
<dbReference type="InterPro" id="IPR036322">
    <property type="entry name" value="WD40_repeat_dom_sf"/>
</dbReference>
<comment type="similarity">
    <text evidence="4">Belongs to the WD repeat PROPPIN family.</text>
</comment>
<evidence type="ECO:0000313" key="6">
    <source>
        <dbReference type="Proteomes" id="UP000492821"/>
    </source>
</evidence>
<proteinExistence type="inferred from homology"/>
<dbReference type="InterPro" id="IPR048720">
    <property type="entry name" value="PROPPIN"/>
</dbReference>
<evidence type="ECO:0000313" key="7">
    <source>
        <dbReference type="WBParaSite" id="Pan_g22142.t1"/>
    </source>
</evidence>
<keyword evidence="1" id="KW-0853">WD repeat</keyword>
<evidence type="ECO:0000256" key="1">
    <source>
        <dbReference type="ARBA" id="ARBA00022574"/>
    </source>
</evidence>
<evidence type="ECO:0000256" key="2">
    <source>
        <dbReference type="ARBA" id="ARBA00022737"/>
    </source>
</evidence>
<keyword evidence="6" id="KW-1185">Reference proteome</keyword>
<dbReference type="GO" id="GO:0006914">
    <property type="term" value="P:autophagy"/>
    <property type="evidence" value="ECO:0007669"/>
    <property type="project" value="UniProtKB-KW"/>
</dbReference>
<feature type="compositionally biased region" description="Gly residues" evidence="5">
    <location>
        <begin position="556"/>
        <end position="571"/>
    </location>
</feature>
<dbReference type="Proteomes" id="UP000492821">
    <property type="component" value="Unassembled WGS sequence"/>
</dbReference>
<name>A0A7E4VKR6_PANRE</name>
<dbReference type="PANTHER" id="PTHR11227">
    <property type="entry name" value="WD-REPEAT PROTEIN INTERACTING WITH PHOSPHOINOSIDES WIPI -RELATED"/>
    <property type="match status" value="1"/>
</dbReference>
<dbReference type="InterPro" id="IPR015943">
    <property type="entry name" value="WD40/YVTN_repeat-like_dom_sf"/>
</dbReference>
<dbReference type="SMART" id="SM00320">
    <property type="entry name" value="WD40"/>
    <property type="match status" value="2"/>
</dbReference>
<feature type="compositionally biased region" description="Low complexity" evidence="5">
    <location>
        <begin position="534"/>
        <end position="555"/>
    </location>
</feature>
<dbReference type="AlphaFoldDB" id="A0A7E4VKR6"/>
<evidence type="ECO:0000256" key="4">
    <source>
        <dbReference type="ARBA" id="ARBA00025740"/>
    </source>
</evidence>
<dbReference type="Pfam" id="PF21032">
    <property type="entry name" value="PROPPIN"/>
    <property type="match status" value="1"/>
</dbReference>
<organism evidence="6 7">
    <name type="scientific">Panagrellus redivivus</name>
    <name type="common">Microworm</name>
    <dbReference type="NCBI Taxonomy" id="6233"/>
    <lineage>
        <taxon>Eukaryota</taxon>
        <taxon>Metazoa</taxon>
        <taxon>Ecdysozoa</taxon>
        <taxon>Nematoda</taxon>
        <taxon>Chromadorea</taxon>
        <taxon>Rhabditida</taxon>
        <taxon>Tylenchina</taxon>
        <taxon>Panagrolaimomorpha</taxon>
        <taxon>Panagrolaimoidea</taxon>
        <taxon>Panagrolaimidae</taxon>
        <taxon>Panagrellus</taxon>
    </lineage>
</organism>
<keyword evidence="3" id="KW-0072">Autophagy</keyword>
<dbReference type="GO" id="GO:0005737">
    <property type="term" value="C:cytoplasm"/>
    <property type="evidence" value="ECO:0007669"/>
    <property type="project" value="UniProtKB-ARBA"/>
</dbReference>
<dbReference type="WBParaSite" id="Pan_g22142.t1">
    <property type="protein sequence ID" value="Pan_g22142.t1"/>
    <property type="gene ID" value="Pan_g22142"/>
</dbReference>
<reference evidence="7" key="2">
    <citation type="submission" date="2020-10" db="UniProtKB">
        <authorList>
            <consortium name="WormBaseParasite"/>
        </authorList>
    </citation>
    <scope>IDENTIFICATION</scope>
</reference>